<keyword evidence="3 9" id="KW-0349">Heme</keyword>
<keyword evidence="5 9" id="KW-0560">Oxidoreductase</keyword>
<feature type="compositionally biased region" description="Basic and acidic residues" evidence="10">
    <location>
        <begin position="61"/>
        <end position="75"/>
    </location>
</feature>
<dbReference type="CDD" id="cd11029">
    <property type="entry name" value="CYP107-like"/>
    <property type="match status" value="1"/>
</dbReference>
<evidence type="ECO:0000256" key="2">
    <source>
        <dbReference type="ARBA" id="ARBA00010617"/>
    </source>
</evidence>
<dbReference type="PRINTS" id="PR00359">
    <property type="entry name" value="BP450"/>
</dbReference>
<dbReference type="RefSeq" id="WP_141998010.1">
    <property type="nucleotide sequence ID" value="NZ_VFML01000001.1"/>
</dbReference>
<dbReference type="PANTHER" id="PTHR46696:SF1">
    <property type="entry name" value="CYTOCHROME P450 YJIB-RELATED"/>
    <property type="match status" value="1"/>
</dbReference>
<gene>
    <name evidence="11" type="ORF">FB471_2514</name>
</gene>
<evidence type="ECO:0000256" key="10">
    <source>
        <dbReference type="SAM" id="MobiDB-lite"/>
    </source>
</evidence>
<dbReference type="GO" id="GO:0005506">
    <property type="term" value="F:iron ion binding"/>
    <property type="evidence" value="ECO:0007669"/>
    <property type="project" value="InterPro"/>
</dbReference>
<keyword evidence="7 9" id="KW-0503">Monooxygenase</keyword>
<keyword evidence="6 9" id="KW-0408">Iron</keyword>
<dbReference type="PROSITE" id="PS00086">
    <property type="entry name" value="CYTOCHROME_P450"/>
    <property type="match status" value="1"/>
</dbReference>
<dbReference type="FunFam" id="1.10.630.10:FF:000018">
    <property type="entry name" value="Cytochrome P450 monooxygenase"/>
    <property type="match status" value="1"/>
</dbReference>
<evidence type="ECO:0000256" key="8">
    <source>
        <dbReference type="ARBA" id="ARBA00055433"/>
    </source>
</evidence>
<dbReference type="PANTHER" id="PTHR46696">
    <property type="entry name" value="P450, PUTATIVE (EUROFUNG)-RELATED"/>
    <property type="match status" value="1"/>
</dbReference>
<name>A0A542DI51_AMYCI</name>
<protein>
    <submittedName>
        <fullName evidence="11">Cytochrome P450</fullName>
    </submittedName>
</protein>
<dbReference type="InterPro" id="IPR001128">
    <property type="entry name" value="Cyt_P450"/>
</dbReference>
<dbReference type="EMBL" id="VFML01000001">
    <property type="protein sequence ID" value="TQJ02769.1"/>
    <property type="molecule type" value="Genomic_DNA"/>
</dbReference>
<dbReference type="Pfam" id="PF00067">
    <property type="entry name" value="p450"/>
    <property type="match status" value="1"/>
</dbReference>
<dbReference type="GO" id="GO:0020037">
    <property type="term" value="F:heme binding"/>
    <property type="evidence" value="ECO:0007669"/>
    <property type="project" value="InterPro"/>
</dbReference>
<dbReference type="Gene3D" id="1.10.630.10">
    <property type="entry name" value="Cytochrome P450"/>
    <property type="match status" value="1"/>
</dbReference>
<dbReference type="GO" id="GO:0004497">
    <property type="term" value="F:monooxygenase activity"/>
    <property type="evidence" value="ECO:0007669"/>
    <property type="project" value="UniProtKB-KW"/>
</dbReference>
<dbReference type="InterPro" id="IPR002397">
    <property type="entry name" value="Cyt_P450_B"/>
</dbReference>
<comment type="caution">
    <text evidence="11">The sequence shown here is derived from an EMBL/GenBank/DDBJ whole genome shotgun (WGS) entry which is preliminary data.</text>
</comment>
<organism evidence="11 12">
    <name type="scientific">Amycolatopsis cihanbeyliensis</name>
    <dbReference type="NCBI Taxonomy" id="1128664"/>
    <lineage>
        <taxon>Bacteria</taxon>
        <taxon>Bacillati</taxon>
        <taxon>Actinomycetota</taxon>
        <taxon>Actinomycetes</taxon>
        <taxon>Pseudonocardiales</taxon>
        <taxon>Pseudonocardiaceae</taxon>
        <taxon>Amycolatopsis</taxon>
    </lineage>
</organism>
<sequence length="405" mass="45064">MVDVSPVVLGDDFIQDRHALYRQLRRETPVRQAIMPDGLRVWLVTRYEDARVALTSPSLSKDSRRATPLHERQQEDEGGGTPAFLNEVLQSHMLNMDPPHHTRLRKLVTKAFTLRRIERLRPRVEQIAQHLLEGLDGQDEVELLEDYAFPLSINVAGELFGVPEDERSYFRGISKDIAFGTPEEQGAGASAMADYLRGLVARKREDPADDLVTGLVQARDEDDRLNETELVAMVFLVLSAGFESTGNQIGNGVFALLTNPDQLAALRAEPELPGGAIEELLRYDGAAGTTTLRFTTEPVKLGDVEVPEGEFVLIPLGAPNHDETRFPDAGRLNISRDASGHLAFGHGVHHCLGAPLARLETRVAIERLLERFPELTLAVPAEEVRYRDNILFRGLENLPLKLNSR</sequence>
<evidence type="ECO:0000256" key="3">
    <source>
        <dbReference type="ARBA" id="ARBA00022617"/>
    </source>
</evidence>
<reference evidence="11 12" key="1">
    <citation type="submission" date="2019-06" db="EMBL/GenBank/DDBJ databases">
        <title>Sequencing the genomes of 1000 actinobacteria strains.</title>
        <authorList>
            <person name="Klenk H.-P."/>
        </authorList>
    </citation>
    <scope>NUCLEOTIDE SEQUENCE [LARGE SCALE GENOMIC DNA]</scope>
    <source>
        <strain evidence="11 12">DSM 45679</strain>
    </source>
</reference>
<keyword evidence="12" id="KW-1185">Reference proteome</keyword>
<evidence type="ECO:0000256" key="5">
    <source>
        <dbReference type="ARBA" id="ARBA00023002"/>
    </source>
</evidence>
<dbReference type="Proteomes" id="UP000320876">
    <property type="component" value="Unassembled WGS sequence"/>
</dbReference>
<dbReference type="InterPro" id="IPR017972">
    <property type="entry name" value="Cyt_P450_CS"/>
</dbReference>
<feature type="region of interest" description="Disordered" evidence="10">
    <location>
        <begin position="57"/>
        <end position="83"/>
    </location>
</feature>
<dbReference type="AlphaFoldDB" id="A0A542DI51"/>
<dbReference type="InterPro" id="IPR036396">
    <property type="entry name" value="Cyt_P450_sf"/>
</dbReference>
<evidence type="ECO:0000256" key="7">
    <source>
        <dbReference type="ARBA" id="ARBA00023033"/>
    </source>
</evidence>
<comment type="similarity">
    <text evidence="2 9">Belongs to the cytochrome P450 family.</text>
</comment>
<dbReference type="OrthoDB" id="5500002at2"/>
<proteinExistence type="inferred from homology"/>
<comment type="pathway">
    <text evidence="1">Antibiotic biosynthesis; vancomycin biosynthesis.</text>
</comment>
<evidence type="ECO:0000256" key="4">
    <source>
        <dbReference type="ARBA" id="ARBA00022723"/>
    </source>
</evidence>
<dbReference type="SUPFAM" id="SSF48264">
    <property type="entry name" value="Cytochrome P450"/>
    <property type="match status" value="1"/>
</dbReference>
<evidence type="ECO:0000256" key="9">
    <source>
        <dbReference type="RuleBase" id="RU000461"/>
    </source>
</evidence>
<evidence type="ECO:0000256" key="1">
    <source>
        <dbReference type="ARBA" id="ARBA00004660"/>
    </source>
</evidence>
<accession>A0A542DI51</accession>
<comment type="function">
    <text evidence="8">Involved in the coupling of aromatic side chains of the heptapeptide of vancomycin.</text>
</comment>
<keyword evidence="4 9" id="KW-0479">Metal-binding</keyword>
<evidence type="ECO:0000313" key="11">
    <source>
        <dbReference type="EMBL" id="TQJ02769.1"/>
    </source>
</evidence>
<evidence type="ECO:0000313" key="12">
    <source>
        <dbReference type="Proteomes" id="UP000320876"/>
    </source>
</evidence>
<evidence type="ECO:0000256" key="6">
    <source>
        <dbReference type="ARBA" id="ARBA00023004"/>
    </source>
</evidence>
<dbReference type="GO" id="GO:0016705">
    <property type="term" value="F:oxidoreductase activity, acting on paired donors, with incorporation or reduction of molecular oxygen"/>
    <property type="evidence" value="ECO:0007669"/>
    <property type="project" value="InterPro"/>
</dbReference>